<dbReference type="AlphaFoldDB" id="A0A9R1XR42"/>
<reference evidence="1 2" key="1">
    <citation type="journal article" date="2017" name="Nat. Commun.">
        <title>Genome assembly with in vitro proximity ligation data and whole-genome triplication in lettuce.</title>
        <authorList>
            <person name="Reyes-Chin-Wo S."/>
            <person name="Wang Z."/>
            <person name="Yang X."/>
            <person name="Kozik A."/>
            <person name="Arikit S."/>
            <person name="Song C."/>
            <person name="Xia L."/>
            <person name="Froenicke L."/>
            <person name="Lavelle D.O."/>
            <person name="Truco M.J."/>
            <person name="Xia R."/>
            <person name="Zhu S."/>
            <person name="Xu C."/>
            <person name="Xu H."/>
            <person name="Xu X."/>
            <person name="Cox K."/>
            <person name="Korf I."/>
            <person name="Meyers B.C."/>
            <person name="Michelmore R.W."/>
        </authorList>
    </citation>
    <scope>NUCLEOTIDE SEQUENCE [LARGE SCALE GENOMIC DNA]</scope>
    <source>
        <strain evidence="2">cv. Salinas</strain>
        <tissue evidence="1">Seedlings</tissue>
    </source>
</reference>
<name>A0A9R1XR42_LACSA</name>
<proteinExistence type="predicted"/>
<dbReference type="InterPro" id="IPR011009">
    <property type="entry name" value="Kinase-like_dom_sf"/>
</dbReference>
<accession>A0A9R1XR42</accession>
<protein>
    <recommendedName>
        <fullName evidence="3">Protein kinase domain-containing protein</fullName>
    </recommendedName>
</protein>
<comment type="caution">
    <text evidence="1">The sequence shown here is derived from an EMBL/GenBank/DDBJ whole genome shotgun (WGS) entry which is preliminary data.</text>
</comment>
<evidence type="ECO:0000313" key="2">
    <source>
        <dbReference type="Proteomes" id="UP000235145"/>
    </source>
</evidence>
<sequence>MTLLIDCFIEGETASKCCSLLSFTFICFEFRKVSFHPPVSGCYSPQSVVLVLASLRKPLVLKLERMNFLDQITMQQKCFQRTSNTQQEASSDVSESHNEIFQQRSTIAALCNTSFVAEYEEDGFSYEQNGGLEEAKPVHQLNISAFQFIRKESEVENDLNFVDDCEIRWEDLIFKEEIGLGSFAWVYRGIRNGSDVAVKVYFGNQCKRIVNGTLHFSIIHAYKVKIRDIKKESVEG</sequence>
<evidence type="ECO:0008006" key="3">
    <source>
        <dbReference type="Google" id="ProtNLM"/>
    </source>
</evidence>
<dbReference type="EMBL" id="NBSK02000001">
    <property type="protein sequence ID" value="KAJ0224275.1"/>
    <property type="molecule type" value="Genomic_DNA"/>
</dbReference>
<dbReference type="Gene3D" id="3.30.200.20">
    <property type="entry name" value="Phosphorylase Kinase, domain 1"/>
    <property type="match status" value="1"/>
</dbReference>
<dbReference type="SUPFAM" id="SSF56112">
    <property type="entry name" value="Protein kinase-like (PK-like)"/>
    <property type="match status" value="1"/>
</dbReference>
<dbReference type="Proteomes" id="UP000235145">
    <property type="component" value="Unassembled WGS sequence"/>
</dbReference>
<evidence type="ECO:0000313" key="1">
    <source>
        <dbReference type="EMBL" id="KAJ0224275.1"/>
    </source>
</evidence>
<organism evidence="1 2">
    <name type="scientific">Lactuca sativa</name>
    <name type="common">Garden lettuce</name>
    <dbReference type="NCBI Taxonomy" id="4236"/>
    <lineage>
        <taxon>Eukaryota</taxon>
        <taxon>Viridiplantae</taxon>
        <taxon>Streptophyta</taxon>
        <taxon>Embryophyta</taxon>
        <taxon>Tracheophyta</taxon>
        <taxon>Spermatophyta</taxon>
        <taxon>Magnoliopsida</taxon>
        <taxon>eudicotyledons</taxon>
        <taxon>Gunneridae</taxon>
        <taxon>Pentapetalae</taxon>
        <taxon>asterids</taxon>
        <taxon>campanulids</taxon>
        <taxon>Asterales</taxon>
        <taxon>Asteraceae</taxon>
        <taxon>Cichorioideae</taxon>
        <taxon>Cichorieae</taxon>
        <taxon>Lactucinae</taxon>
        <taxon>Lactuca</taxon>
    </lineage>
</organism>
<gene>
    <name evidence="1" type="ORF">LSAT_V11C100017160</name>
</gene>
<keyword evidence="2" id="KW-1185">Reference proteome</keyword>